<dbReference type="AlphaFoldDB" id="A0A1S3I096"/>
<keyword evidence="3" id="KW-1185">Reference proteome</keyword>
<dbReference type="RefSeq" id="XP_013391683.1">
    <property type="nucleotide sequence ID" value="XM_013536229.1"/>
</dbReference>
<feature type="region of interest" description="Disordered" evidence="1">
    <location>
        <begin position="233"/>
        <end position="348"/>
    </location>
</feature>
<reference evidence="4" key="1">
    <citation type="submission" date="2025-08" db="UniProtKB">
        <authorList>
            <consortium name="RefSeq"/>
        </authorList>
    </citation>
    <scope>IDENTIFICATION</scope>
    <source>
        <tissue evidence="4">Gonads</tissue>
    </source>
</reference>
<dbReference type="PANTHER" id="PTHR34394:SF1">
    <property type="entry name" value="SIMILAR TO RIKEN CDNA 2310022B05"/>
    <property type="match status" value="1"/>
</dbReference>
<accession>A0A1S3I096</accession>
<feature type="compositionally biased region" description="Polar residues" evidence="1">
    <location>
        <begin position="301"/>
        <end position="313"/>
    </location>
</feature>
<dbReference type="GeneID" id="106159827"/>
<dbReference type="Pfam" id="PF15797">
    <property type="entry name" value="DUF4706"/>
    <property type="match status" value="1"/>
</dbReference>
<feature type="compositionally biased region" description="Low complexity" evidence="1">
    <location>
        <begin position="402"/>
        <end position="454"/>
    </location>
</feature>
<dbReference type="PANTHER" id="PTHR34394">
    <property type="entry name" value="SIMILAR TO RIKEN CDNA 2310022B05"/>
    <property type="match status" value="1"/>
</dbReference>
<organism evidence="3 4">
    <name type="scientific">Lingula anatina</name>
    <name type="common">Brachiopod</name>
    <name type="synonym">Lingula unguis</name>
    <dbReference type="NCBI Taxonomy" id="7574"/>
    <lineage>
        <taxon>Eukaryota</taxon>
        <taxon>Metazoa</taxon>
        <taxon>Spiralia</taxon>
        <taxon>Lophotrochozoa</taxon>
        <taxon>Brachiopoda</taxon>
        <taxon>Linguliformea</taxon>
        <taxon>Lingulata</taxon>
        <taxon>Lingulida</taxon>
        <taxon>Linguloidea</taxon>
        <taxon>Lingulidae</taxon>
        <taxon>Lingula</taxon>
    </lineage>
</organism>
<feature type="compositionally biased region" description="Low complexity" evidence="1">
    <location>
        <begin position="279"/>
        <end position="294"/>
    </location>
</feature>
<feature type="compositionally biased region" description="Basic and acidic residues" evidence="1">
    <location>
        <begin position="142"/>
        <end position="154"/>
    </location>
</feature>
<dbReference type="STRING" id="7574.A0A1S3I096"/>
<feature type="compositionally biased region" description="Polar residues" evidence="1">
    <location>
        <begin position="463"/>
        <end position="472"/>
    </location>
</feature>
<name>A0A1S3I096_LINAN</name>
<proteinExistence type="predicted"/>
<feature type="domain" description="DUF4706" evidence="2">
    <location>
        <begin position="10"/>
        <end position="116"/>
    </location>
</feature>
<feature type="region of interest" description="Disordered" evidence="1">
    <location>
        <begin position="123"/>
        <end position="154"/>
    </location>
</feature>
<feature type="compositionally biased region" description="Polar residues" evidence="1">
    <location>
        <begin position="132"/>
        <end position="141"/>
    </location>
</feature>
<dbReference type="InParanoid" id="A0A1S3I096"/>
<evidence type="ECO:0000259" key="2">
    <source>
        <dbReference type="Pfam" id="PF15797"/>
    </source>
</evidence>
<dbReference type="OrthoDB" id="5984457at2759"/>
<feature type="compositionally biased region" description="Low complexity" evidence="1">
    <location>
        <begin position="260"/>
        <end position="272"/>
    </location>
</feature>
<dbReference type="KEGG" id="lak:106159827"/>
<feature type="region of interest" description="Disordered" evidence="1">
    <location>
        <begin position="373"/>
        <end position="473"/>
    </location>
</feature>
<gene>
    <name evidence="4" type="primary">LOC106159827</name>
</gene>
<dbReference type="InterPro" id="IPR031600">
    <property type="entry name" value="DUF4706"/>
</dbReference>
<sequence>MGSLEEKIDSYFSSINPLARKIMLERSQVKNTYGKAWDNFSFEDQEKLIDQHFIGPEVEEKYQDYLSPSPVPQWFPKLKIDCGEKIIIDFDNEGWTWQDEHSGPFSWETKSMQNLSLLDIGAEEEGKKSKRSSGAISQSRENSTERDGNKDVPWKREKSIWQSPFLLSDRGLSVPMDSGYPSSQSSEHHEELDDVFQRFGITFQKGVQGNKYTSPVEELTSGEMLPRDAGIIDRPYEDYSSPGQSMGPGSRHSSFRGKSPSRQASVRSQQSSFTDKPPSRQSSVRSRSSNSDTRSPYHPTDTYTNTQQGSLRSTPERSFSRTSSQRSSRRTSPEPSFTRDSSTQGSMRNAIENIFVRSATNRVSARSFQDSTAVLVRSPSRHSSIRRTPERDMSGLRGSFHSPPQSLSRSSSRQGSLKGRSPSLSPSGRSSFRQVPSRTPSRQSSIRSRSRSSSMENDAYMETESSGRTENTAGVARTGFDFLDNW</sequence>
<dbReference type="Proteomes" id="UP000085678">
    <property type="component" value="Unplaced"/>
</dbReference>
<evidence type="ECO:0000313" key="4">
    <source>
        <dbReference type="RefSeq" id="XP_013391683.1"/>
    </source>
</evidence>
<protein>
    <submittedName>
        <fullName evidence="4">Uncharacterized protein LOC106159827</fullName>
    </submittedName>
</protein>
<evidence type="ECO:0000256" key="1">
    <source>
        <dbReference type="SAM" id="MobiDB-lite"/>
    </source>
</evidence>
<evidence type="ECO:0000313" key="3">
    <source>
        <dbReference type="Proteomes" id="UP000085678"/>
    </source>
</evidence>